<feature type="signal peptide" evidence="1">
    <location>
        <begin position="1"/>
        <end position="19"/>
    </location>
</feature>
<dbReference type="InterPro" id="IPR006059">
    <property type="entry name" value="SBP"/>
</dbReference>
<evidence type="ECO:0000313" key="2">
    <source>
        <dbReference type="EMBL" id="MBC5673900.1"/>
    </source>
</evidence>
<proteinExistence type="predicted"/>
<name>A0ABR7FH06_9FIRM</name>
<feature type="chain" id="PRO_5045753914" evidence="1">
    <location>
        <begin position="20"/>
        <end position="423"/>
    </location>
</feature>
<dbReference type="RefSeq" id="WP_103732383.1">
    <property type="nucleotide sequence ID" value="NZ_JACOOU010000008.1"/>
</dbReference>
<dbReference type="EMBL" id="JACOOU010000008">
    <property type="protein sequence ID" value="MBC5673900.1"/>
    <property type="molecule type" value="Genomic_DNA"/>
</dbReference>
<reference evidence="2 3" key="1">
    <citation type="submission" date="2020-08" db="EMBL/GenBank/DDBJ databases">
        <title>Genome public.</title>
        <authorList>
            <person name="Liu C."/>
            <person name="Sun Q."/>
        </authorList>
    </citation>
    <scope>NUCLEOTIDE SEQUENCE [LARGE SCALE GENOMIC DNA]</scope>
    <source>
        <strain evidence="2 3">NSJ-34</strain>
    </source>
</reference>
<dbReference type="InterPro" id="IPR050490">
    <property type="entry name" value="Bact_solute-bd_prot1"/>
</dbReference>
<dbReference type="SUPFAM" id="SSF53850">
    <property type="entry name" value="Periplasmic binding protein-like II"/>
    <property type="match status" value="1"/>
</dbReference>
<keyword evidence="1" id="KW-0732">Signal</keyword>
<dbReference type="PANTHER" id="PTHR43649">
    <property type="entry name" value="ARABINOSE-BINDING PROTEIN-RELATED"/>
    <property type="match status" value="1"/>
</dbReference>
<gene>
    <name evidence="2" type="ORF">H8S76_16740</name>
</gene>
<keyword evidence="3" id="KW-1185">Reference proteome</keyword>
<evidence type="ECO:0000313" key="3">
    <source>
        <dbReference type="Proteomes" id="UP000654573"/>
    </source>
</evidence>
<protein>
    <submittedName>
        <fullName evidence="2">Sugar ABC transporter substrate-binding protein</fullName>
    </submittedName>
</protein>
<sequence>MKKKLVSILMASLMAFSLAACGGGDDKDKDSSGKTTLRLALWDYDVDKDMYDPIIEAFEKENQDIEIEIVSSPNADYETKLTTMLSGGDDIDVFFAKSNTALPGLQAKGYCMNLSNLLEENKFDTSSYGTVLEQQMTFDDNVYALPFRTNDWVLFYNKNLFDKAGIAYPTDQMTWQDVGKLAKEVTEKSADGVYGYSFQPKVGFIFPMLAGTMDGFDITTSDLSCTTTALDWILDMQESGAMEEYSESVSMNKDQTYFYNGEWAMMWNGSWFVQSLNLQENLGFEWGIVKSPYWEGTEKNGFVTSTPLCINASTKHAEEAYKFLTFSCGEEGASLLAKSNLVPGYMNDTVLDSYKENVGLDESSLNALMDNTTYSFGEPNNVFSEIISAGQKEMELVLTGNETPEDFVKNFTEQRKELIDNAE</sequence>
<dbReference type="PROSITE" id="PS51257">
    <property type="entry name" value="PROKAR_LIPOPROTEIN"/>
    <property type="match status" value="1"/>
</dbReference>
<dbReference type="Pfam" id="PF01547">
    <property type="entry name" value="SBP_bac_1"/>
    <property type="match status" value="1"/>
</dbReference>
<accession>A0ABR7FH06</accession>
<organism evidence="2 3">
    <name type="scientific">Blautia celeris</name>
    <dbReference type="NCBI Taxonomy" id="2763026"/>
    <lineage>
        <taxon>Bacteria</taxon>
        <taxon>Bacillati</taxon>
        <taxon>Bacillota</taxon>
        <taxon>Clostridia</taxon>
        <taxon>Lachnospirales</taxon>
        <taxon>Lachnospiraceae</taxon>
        <taxon>Blautia</taxon>
    </lineage>
</organism>
<evidence type="ECO:0000256" key="1">
    <source>
        <dbReference type="SAM" id="SignalP"/>
    </source>
</evidence>
<dbReference type="CDD" id="cd13585">
    <property type="entry name" value="PBP2_TMBP_like"/>
    <property type="match status" value="1"/>
</dbReference>
<dbReference type="Gene3D" id="3.40.190.10">
    <property type="entry name" value="Periplasmic binding protein-like II"/>
    <property type="match status" value="1"/>
</dbReference>
<dbReference type="PANTHER" id="PTHR43649:SF12">
    <property type="entry name" value="DIACETYLCHITOBIOSE BINDING PROTEIN DASA"/>
    <property type="match status" value="1"/>
</dbReference>
<comment type="caution">
    <text evidence="2">The sequence shown here is derived from an EMBL/GenBank/DDBJ whole genome shotgun (WGS) entry which is preliminary data.</text>
</comment>
<dbReference type="Proteomes" id="UP000654573">
    <property type="component" value="Unassembled WGS sequence"/>
</dbReference>